<evidence type="ECO:0000313" key="2">
    <source>
        <dbReference type="EMBL" id="RRT63606.1"/>
    </source>
</evidence>
<name>A0A426ZHY3_ENSVE</name>
<dbReference type="EMBL" id="AMZH03006533">
    <property type="protein sequence ID" value="RRT63606.1"/>
    <property type="molecule type" value="Genomic_DNA"/>
</dbReference>
<feature type="region of interest" description="Disordered" evidence="1">
    <location>
        <begin position="1"/>
        <end position="139"/>
    </location>
</feature>
<accession>A0A426ZHY3</accession>
<gene>
    <name evidence="2" type="ORF">B296_00042571</name>
</gene>
<proteinExistence type="predicted"/>
<comment type="caution">
    <text evidence="2">The sequence shown here is derived from an EMBL/GenBank/DDBJ whole genome shotgun (WGS) entry which is preliminary data.</text>
</comment>
<feature type="compositionally biased region" description="Gly residues" evidence="1">
    <location>
        <begin position="27"/>
        <end position="36"/>
    </location>
</feature>
<protein>
    <submittedName>
        <fullName evidence="2">Uncharacterized protein</fullName>
    </submittedName>
</protein>
<dbReference type="Proteomes" id="UP000287651">
    <property type="component" value="Unassembled WGS sequence"/>
</dbReference>
<dbReference type="AlphaFoldDB" id="A0A426ZHY3"/>
<organism evidence="2 3">
    <name type="scientific">Ensete ventricosum</name>
    <name type="common">Abyssinian banana</name>
    <name type="synonym">Musa ensete</name>
    <dbReference type="NCBI Taxonomy" id="4639"/>
    <lineage>
        <taxon>Eukaryota</taxon>
        <taxon>Viridiplantae</taxon>
        <taxon>Streptophyta</taxon>
        <taxon>Embryophyta</taxon>
        <taxon>Tracheophyta</taxon>
        <taxon>Spermatophyta</taxon>
        <taxon>Magnoliopsida</taxon>
        <taxon>Liliopsida</taxon>
        <taxon>Zingiberales</taxon>
        <taxon>Musaceae</taxon>
        <taxon>Ensete</taxon>
    </lineage>
</organism>
<evidence type="ECO:0000313" key="3">
    <source>
        <dbReference type="Proteomes" id="UP000287651"/>
    </source>
</evidence>
<evidence type="ECO:0000256" key="1">
    <source>
        <dbReference type="SAM" id="MobiDB-lite"/>
    </source>
</evidence>
<reference evidence="2 3" key="1">
    <citation type="journal article" date="2014" name="Agronomy (Basel)">
        <title>A Draft Genome Sequence for Ensete ventricosum, the Drought-Tolerant Tree Against Hunger.</title>
        <authorList>
            <person name="Harrison J."/>
            <person name="Moore K.A."/>
            <person name="Paszkiewicz K."/>
            <person name="Jones T."/>
            <person name="Grant M."/>
            <person name="Ambacheew D."/>
            <person name="Muzemil S."/>
            <person name="Studholme D.J."/>
        </authorList>
    </citation>
    <scope>NUCLEOTIDE SEQUENCE [LARGE SCALE GENOMIC DNA]</scope>
</reference>
<sequence>MAIVGGRHGRKAALEEKGRWWSATGAGDRGGLGCGRGDCNRGKKRQRGPSSEGYDSRRAARSGKGCGGGRHHRGVQQRSTRLGAMGATSASSERRKGQQGSELAGGEEATTDGRGEDSDGRWEEDAAAGGCGEDNNDRWEEAEGNSAFGAATSVEAGDSSREARGHHRQPPLLAIALAIDDYPLRPGHPYKRPGHGHSPCQRPWPHVAALARALAIVGSPYRWPSHGWPPLQAAYPQVAALLLATFTVNYNGKA</sequence>
<feature type="compositionally biased region" description="Basic and acidic residues" evidence="1">
    <location>
        <begin position="111"/>
        <end position="124"/>
    </location>
</feature>